<keyword evidence="1" id="KW-0472">Membrane</keyword>
<name>A0ABT6H1X8_9BACI</name>
<dbReference type="EMBL" id="JARULN010000001">
    <property type="protein sequence ID" value="MDG5752749.1"/>
    <property type="molecule type" value="Genomic_DNA"/>
</dbReference>
<evidence type="ECO:0000313" key="4">
    <source>
        <dbReference type="Proteomes" id="UP001218246"/>
    </source>
</evidence>
<evidence type="ECO:0000313" key="3">
    <source>
        <dbReference type="EMBL" id="MDG5752749.1"/>
    </source>
</evidence>
<gene>
    <name evidence="3" type="ORF">P6P90_01875</name>
</gene>
<organism evidence="3 4">
    <name type="scientific">Ectobacillus antri</name>
    <dbReference type="NCBI Taxonomy" id="2486280"/>
    <lineage>
        <taxon>Bacteria</taxon>
        <taxon>Bacillati</taxon>
        <taxon>Bacillota</taxon>
        <taxon>Bacilli</taxon>
        <taxon>Bacillales</taxon>
        <taxon>Bacillaceae</taxon>
        <taxon>Ectobacillus</taxon>
    </lineage>
</organism>
<accession>A0ABT6H1X8</accession>
<keyword evidence="1" id="KW-1133">Transmembrane helix</keyword>
<proteinExistence type="predicted"/>
<evidence type="ECO:0000259" key="2">
    <source>
        <dbReference type="Pfam" id="PF13106"/>
    </source>
</evidence>
<dbReference type="Pfam" id="PF13106">
    <property type="entry name" value="DUF3961"/>
    <property type="match status" value="1"/>
</dbReference>
<dbReference type="InterPro" id="IPR025081">
    <property type="entry name" value="DUF3961"/>
</dbReference>
<sequence length="67" mass="7742">MKAIYHATYILPAKKEKTSVRMKMDVNDFFGLETKRDQLWFYGFYATSFVILTSLVIISAVMDAVNL</sequence>
<feature type="domain" description="DUF3961" evidence="2">
    <location>
        <begin position="26"/>
        <end position="60"/>
    </location>
</feature>
<reference evidence="3 4" key="1">
    <citation type="submission" date="2023-04" db="EMBL/GenBank/DDBJ databases">
        <title>Ectobacillus antri isolated from activated sludge.</title>
        <authorList>
            <person name="Yan P."/>
            <person name="Liu X."/>
        </authorList>
    </citation>
    <scope>NUCLEOTIDE SEQUENCE [LARGE SCALE GENOMIC DNA]</scope>
    <source>
        <strain evidence="3 4">C18H</strain>
    </source>
</reference>
<keyword evidence="1" id="KW-0812">Transmembrane</keyword>
<dbReference type="RefSeq" id="WP_124563859.1">
    <property type="nucleotide sequence ID" value="NZ_JARRRY010000001.1"/>
</dbReference>
<feature type="transmembrane region" description="Helical" evidence="1">
    <location>
        <begin position="39"/>
        <end position="62"/>
    </location>
</feature>
<evidence type="ECO:0000256" key="1">
    <source>
        <dbReference type="SAM" id="Phobius"/>
    </source>
</evidence>
<keyword evidence="4" id="KW-1185">Reference proteome</keyword>
<protein>
    <submittedName>
        <fullName evidence="3">DUF3961 domain-containing protein</fullName>
    </submittedName>
</protein>
<comment type="caution">
    <text evidence="3">The sequence shown here is derived from an EMBL/GenBank/DDBJ whole genome shotgun (WGS) entry which is preliminary data.</text>
</comment>
<dbReference type="Proteomes" id="UP001218246">
    <property type="component" value="Unassembled WGS sequence"/>
</dbReference>